<evidence type="ECO:0008006" key="3">
    <source>
        <dbReference type="Google" id="ProtNLM"/>
    </source>
</evidence>
<gene>
    <name evidence="1" type="ORF">CFP56_010828</name>
</gene>
<sequence length="275" mass="32413">MADLGFQGPRFTWSNGYGVSSLIQERLDRFFANPNWCMLYPEAQVSHLTRCFSDHYLVLLDFHPQSTYRLDKPFRFQSFWLSDNSFPDLVRNAWANHAGLYDSINKFTTEVKLWNRDHFGNIFAKKKRLFARLSGIQRAMEVRPTYFLVNLEKELRIELNSILEQEQELWALKSRINWMIQGDRNTSFYHVSTLIRRKCNKILNLKNSQGDWINDTAEVMEFVRDHFIKLFSSELTFSARTTLLSDPVWPHISEEEATTSTSLCLMRKSDMLFGP</sequence>
<name>A0AAW0L135_QUESU</name>
<organism evidence="1 2">
    <name type="scientific">Quercus suber</name>
    <name type="common">Cork oak</name>
    <dbReference type="NCBI Taxonomy" id="58331"/>
    <lineage>
        <taxon>Eukaryota</taxon>
        <taxon>Viridiplantae</taxon>
        <taxon>Streptophyta</taxon>
        <taxon>Embryophyta</taxon>
        <taxon>Tracheophyta</taxon>
        <taxon>Spermatophyta</taxon>
        <taxon>Magnoliopsida</taxon>
        <taxon>eudicotyledons</taxon>
        <taxon>Gunneridae</taxon>
        <taxon>Pentapetalae</taxon>
        <taxon>rosids</taxon>
        <taxon>fabids</taxon>
        <taxon>Fagales</taxon>
        <taxon>Fagaceae</taxon>
        <taxon>Quercus</taxon>
    </lineage>
</organism>
<dbReference type="PANTHER" id="PTHR33710">
    <property type="entry name" value="BNAC02G09200D PROTEIN"/>
    <property type="match status" value="1"/>
</dbReference>
<proteinExistence type="predicted"/>
<dbReference type="Proteomes" id="UP000237347">
    <property type="component" value="Unassembled WGS sequence"/>
</dbReference>
<keyword evidence="2" id="KW-1185">Reference proteome</keyword>
<reference evidence="1 2" key="1">
    <citation type="journal article" date="2018" name="Sci. Data">
        <title>The draft genome sequence of cork oak.</title>
        <authorList>
            <person name="Ramos A.M."/>
            <person name="Usie A."/>
            <person name="Barbosa P."/>
            <person name="Barros P.M."/>
            <person name="Capote T."/>
            <person name="Chaves I."/>
            <person name="Simoes F."/>
            <person name="Abreu I."/>
            <person name="Carrasquinho I."/>
            <person name="Faro C."/>
            <person name="Guimaraes J.B."/>
            <person name="Mendonca D."/>
            <person name="Nobrega F."/>
            <person name="Rodrigues L."/>
            <person name="Saibo N.J.M."/>
            <person name="Varela M.C."/>
            <person name="Egas C."/>
            <person name="Matos J."/>
            <person name="Miguel C.M."/>
            <person name="Oliveira M.M."/>
            <person name="Ricardo C.P."/>
            <person name="Goncalves S."/>
        </authorList>
    </citation>
    <scope>NUCLEOTIDE SEQUENCE [LARGE SCALE GENOMIC DNA]</scope>
    <source>
        <strain evidence="2">cv. HL8</strain>
    </source>
</reference>
<comment type="caution">
    <text evidence="1">The sequence shown here is derived from an EMBL/GenBank/DDBJ whole genome shotgun (WGS) entry which is preliminary data.</text>
</comment>
<protein>
    <recommendedName>
        <fullName evidence="3">Reverse transcriptase</fullName>
    </recommendedName>
</protein>
<evidence type="ECO:0000313" key="1">
    <source>
        <dbReference type="EMBL" id="KAK7844516.1"/>
    </source>
</evidence>
<dbReference type="AlphaFoldDB" id="A0AAW0L135"/>
<dbReference type="InterPro" id="IPR036691">
    <property type="entry name" value="Endo/exonu/phosph_ase_sf"/>
</dbReference>
<dbReference type="Gene3D" id="3.60.10.10">
    <property type="entry name" value="Endonuclease/exonuclease/phosphatase"/>
    <property type="match status" value="1"/>
</dbReference>
<accession>A0AAW0L135</accession>
<dbReference type="PANTHER" id="PTHR33710:SF77">
    <property type="entry name" value="DNASE I-LIKE SUPERFAMILY PROTEIN"/>
    <property type="match status" value="1"/>
</dbReference>
<dbReference type="SUPFAM" id="SSF56219">
    <property type="entry name" value="DNase I-like"/>
    <property type="match status" value="1"/>
</dbReference>
<evidence type="ECO:0000313" key="2">
    <source>
        <dbReference type="Proteomes" id="UP000237347"/>
    </source>
</evidence>
<dbReference type="EMBL" id="PKMF04000184">
    <property type="protein sequence ID" value="KAK7844516.1"/>
    <property type="molecule type" value="Genomic_DNA"/>
</dbReference>